<accession>A0ACC1HLY3</accession>
<keyword evidence="2" id="KW-1185">Reference proteome</keyword>
<name>A0ACC1HLY3_9FUNG</name>
<keyword evidence="1" id="KW-0540">Nuclease</keyword>
<feature type="non-terminal residue" evidence="1">
    <location>
        <position position="141"/>
    </location>
</feature>
<gene>
    <name evidence="1" type="primary">NGL2_2</name>
    <name evidence="1" type="ORF">EV182_007065</name>
</gene>
<evidence type="ECO:0000313" key="1">
    <source>
        <dbReference type="EMBL" id="KAJ1677010.1"/>
    </source>
</evidence>
<comment type="caution">
    <text evidence="1">The sequence shown here is derived from an EMBL/GenBank/DDBJ whole genome shotgun (WGS) entry which is preliminary data.</text>
</comment>
<keyword evidence="1" id="KW-0378">Hydrolase</keyword>
<reference evidence="1" key="1">
    <citation type="submission" date="2022-06" db="EMBL/GenBank/DDBJ databases">
        <title>Phylogenomic reconstructions and comparative analyses of Kickxellomycotina fungi.</title>
        <authorList>
            <person name="Reynolds N.K."/>
            <person name="Stajich J.E."/>
            <person name="Barry K."/>
            <person name="Grigoriev I.V."/>
            <person name="Crous P."/>
            <person name="Smith M.E."/>
        </authorList>
    </citation>
    <scope>NUCLEOTIDE SEQUENCE</scope>
    <source>
        <strain evidence="1">RSA 2271</strain>
    </source>
</reference>
<keyword evidence="1" id="KW-0269">Exonuclease</keyword>
<proteinExistence type="predicted"/>
<evidence type="ECO:0000313" key="2">
    <source>
        <dbReference type="Proteomes" id="UP001145114"/>
    </source>
</evidence>
<protein>
    <submittedName>
        <fullName evidence="1">RNA exonuclease ngl2</fullName>
    </submittedName>
</protein>
<dbReference type="EMBL" id="JAMZIH010003154">
    <property type="protein sequence ID" value="KAJ1677010.1"/>
    <property type="molecule type" value="Genomic_DNA"/>
</dbReference>
<organism evidence="1 2">
    <name type="scientific">Spiromyces aspiralis</name>
    <dbReference type="NCBI Taxonomy" id="68401"/>
    <lineage>
        <taxon>Eukaryota</taxon>
        <taxon>Fungi</taxon>
        <taxon>Fungi incertae sedis</taxon>
        <taxon>Zoopagomycota</taxon>
        <taxon>Kickxellomycotina</taxon>
        <taxon>Kickxellomycetes</taxon>
        <taxon>Kickxellales</taxon>
        <taxon>Kickxellaceae</taxon>
        <taxon>Spiromyces</taxon>
    </lineage>
</organism>
<sequence length="141" mass="16291">MQRQFPSAKNGGDPHKRRYWIDLYPSQPSSFADILAGSTTGRTSTLNEITSAEPYASLKVMSYNVLAQSLVRRDMFPYASKAALRWKTRKQLFINEFTALRPDVACLQEVSTLYYHQDYSMFFKNQGYDHAFFQDRSKSHG</sequence>
<dbReference type="Proteomes" id="UP001145114">
    <property type="component" value="Unassembled WGS sequence"/>
</dbReference>